<name>A0AAD6XAT1_9AGAR</name>
<sequence>MSFKPALMPKHLMRRFLSVSAQNHTGRIPRADRSRLCARAVSRRPAFASHASVFVTHRFEASWWESNLTAGIWVQFKQHKGTNGMSTRLEEARNGNGSMQDIVRFDQTLLVLNTSNLHRVSLHGPVHSSLTQTSQRPWTAARSATLAAALNLTVVPPVAPGTQYIGALFGIPHHGSPGRASFNQFIYITRAWSYNSTPKVSLRAEPDHAVVAIGSGRPARTSSTGEQECIA</sequence>
<proteinExistence type="predicted"/>
<dbReference type="Proteomes" id="UP001218188">
    <property type="component" value="Unassembled WGS sequence"/>
</dbReference>
<accession>A0AAD6XAT1</accession>
<comment type="caution">
    <text evidence="1">The sequence shown here is derived from an EMBL/GenBank/DDBJ whole genome shotgun (WGS) entry which is preliminary data.</text>
</comment>
<keyword evidence="2" id="KW-1185">Reference proteome</keyword>
<dbReference type="EMBL" id="JARJCM010000004">
    <property type="protein sequence ID" value="KAJ7045548.1"/>
    <property type="molecule type" value="Genomic_DNA"/>
</dbReference>
<evidence type="ECO:0000313" key="2">
    <source>
        <dbReference type="Proteomes" id="UP001218188"/>
    </source>
</evidence>
<evidence type="ECO:0000313" key="1">
    <source>
        <dbReference type="EMBL" id="KAJ7045548.1"/>
    </source>
</evidence>
<organism evidence="1 2">
    <name type="scientific">Mycena alexandri</name>
    <dbReference type="NCBI Taxonomy" id="1745969"/>
    <lineage>
        <taxon>Eukaryota</taxon>
        <taxon>Fungi</taxon>
        <taxon>Dikarya</taxon>
        <taxon>Basidiomycota</taxon>
        <taxon>Agaricomycotina</taxon>
        <taxon>Agaricomycetes</taxon>
        <taxon>Agaricomycetidae</taxon>
        <taxon>Agaricales</taxon>
        <taxon>Marasmiineae</taxon>
        <taxon>Mycenaceae</taxon>
        <taxon>Mycena</taxon>
    </lineage>
</organism>
<protein>
    <submittedName>
        <fullName evidence="1">Uncharacterized protein</fullName>
    </submittedName>
</protein>
<gene>
    <name evidence="1" type="ORF">C8F04DRAFT_1173573</name>
</gene>
<reference evidence="1" key="1">
    <citation type="submission" date="2023-03" db="EMBL/GenBank/DDBJ databases">
        <title>Massive genome expansion in bonnet fungi (Mycena s.s.) driven by repeated elements and novel gene families across ecological guilds.</title>
        <authorList>
            <consortium name="Lawrence Berkeley National Laboratory"/>
            <person name="Harder C.B."/>
            <person name="Miyauchi S."/>
            <person name="Viragh M."/>
            <person name="Kuo A."/>
            <person name="Thoen E."/>
            <person name="Andreopoulos B."/>
            <person name="Lu D."/>
            <person name="Skrede I."/>
            <person name="Drula E."/>
            <person name="Henrissat B."/>
            <person name="Morin E."/>
            <person name="Kohler A."/>
            <person name="Barry K."/>
            <person name="LaButti K."/>
            <person name="Morin E."/>
            <person name="Salamov A."/>
            <person name="Lipzen A."/>
            <person name="Mereny Z."/>
            <person name="Hegedus B."/>
            <person name="Baldrian P."/>
            <person name="Stursova M."/>
            <person name="Weitz H."/>
            <person name="Taylor A."/>
            <person name="Grigoriev I.V."/>
            <person name="Nagy L.G."/>
            <person name="Martin F."/>
            <person name="Kauserud H."/>
        </authorList>
    </citation>
    <scope>NUCLEOTIDE SEQUENCE</scope>
    <source>
        <strain evidence="1">CBHHK200</strain>
    </source>
</reference>
<dbReference type="AlphaFoldDB" id="A0AAD6XAT1"/>